<evidence type="ECO:0000313" key="1">
    <source>
        <dbReference type="EMBL" id="KAJ9052575.1"/>
    </source>
</evidence>
<dbReference type="EMBL" id="QTSX02006640">
    <property type="protein sequence ID" value="KAJ9052575.1"/>
    <property type="molecule type" value="Genomic_DNA"/>
</dbReference>
<gene>
    <name evidence="1" type="primary">rhp26_5</name>
    <name evidence="1" type="ORF">DSO57_1032850</name>
</gene>
<accession>A0ACC2RR60</accession>
<organism evidence="1 2">
    <name type="scientific">Entomophthora muscae</name>
    <dbReference type="NCBI Taxonomy" id="34485"/>
    <lineage>
        <taxon>Eukaryota</taxon>
        <taxon>Fungi</taxon>
        <taxon>Fungi incertae sedis</taxon>
        <taxon>Zoopagomycota</taxon>
        <taxon>Entomophthoromycotina</taxon>
        <taxon>Entomophthoromycetes</taxon>
        <taxon>Entomophthorales</taxon>
        <taxon>Entomophthoraceae</taxon>
        <taxon>Entomophthora</taxon>
    </lineage>
</organism>
<reference evidence="1" key="1">
    <citation type="submission" date="2022-04" db="EMBL/GenBank/DDBJ databases">
        <title>Genome of the entomopathogenic fungus Entomophthora muscae.</title>
        <authorList>
            <person name="Elya C."/>
            <person name="Lovett B.R."/>
            <person name="Lee E."/>
            <person name="Macias A.M."/>
            <person name="Hajek A.E."/>
            <person name="De Bivort B.L."/>
            <person name="Kasson M.T."/>
            <person name="De Fine Licht H.H."/>
            <person name="Stajich J.E."/>
        </authorList>
    </citation>
    <scope>NUCLEOTIDE SEQUENCE</scope>
    <source>
        <strain evidence="1">Berkeley</strain>
    </source>
</reference>
<proteinExistence type="predicted"/>
<sequence>MEPSRPNDEKDLLQSLGCSTVKQETLAKEVGDKIEAKIAEASLLKPQPKASNYRKKDKKPLRGKKSSDVDIDNSTASESSEYSDASELAIFSDSDEICYEDNLLTSKDVPSSSTDSTSKPSQSLSSKKPREKAKHSYSSESYHESCSSSSDEYFSEDATSEDDLTGAKKAAQHPDDSNPSVYQKRLDAWSKIRKSHRKCEIKVPEQEAPHPLYPDKELNGALVPGEIAKDLMEYQVTGVSWFLKLFSWKQGGVLADEMGLGKTIQTIAFLASLYYSGKLKKPSLVICPATLTQQWMQEFHAWWPPLRIINLHSSVSRTHFTKSAKARSYAEQYFDKKGVIFLASYEGIASYGASFTRLNWRCVILDEGHRISNPDTKISRTVKQFMTPYRYILSGTPIQNKLKELWSIYDFVRPGLLGSLEEFDKRIARSIELIGSKGSDSCDRQLAAACARNLRSVIKTYILRRLKSDVAQDLPKKSEQVVYCQLQPRQRQEYIDYLNSKQCQMILDNKLNHMVGISTLRKISNHPDLIYSKHKHLKENYGHYKASGKTRVLDGLLHLWKDQGHRVLIFCQTVQTMEIIQSMSFFEANKLVFMNGSTPVGKRMALVDQFNTDESIFAFLLTTRTGGQGLNLTGADRVVIFDPDWNPTADLQALSRAWRIGQSKEVSIFRLLAAGTIEERVHHLQLYKQLLSDRILKNPHQKLLFRNHTNDLFAPPPEIIPQADLDHDAMQSISEAEIALLNSKKLNEESEQKEDEAVASDKHCVFDALGFGSESSIKLDQEYAAMTSLSTTAAWDEFAMKRMGLQVVPIEPSTSMPGIPDLPASAFHTKGKKQSINLPPPLAPKGIPSAPLPIPLYQERGQESSRIGLQKRQPTLNVLYAQKLANPNSGPAATTPSHLGEDQGQPAGAGPQKRQPTLNVLYARKMSKLSHPNK</sequence>
<name>A0ACC2RR60_9FUNG</name>
<comment type="caution">
    <text evidence="1">The sequence shown here is derived from an EMBL/GenBank/DDBJ whole genome shotgun (WGS) entry which is preliminary data.</text>
</comment>
<dbReference type="Proteomes" id="UP001165960">
    <property type="component" value="Unassembled WGS sequence"/>
</dbReference>
<keyword evidence="2" id="KW-1185">Reference proteome</keyword>
<protein>
    <submittedName>
        <fullName evidence="1">DNA repair protein rhp26</fullName>
    </submittedName>
</protein>
<evidence type="ECO:0000313" key="2">
    <source>
        <dbReference type="Proteomes" id="UP001165960"/>
    </source>
</evidence>